<evidence type="ECO:0000256" key="20">
    <source>
        <dbReference type="ARBA" id="ARBA00045916"/>
    </source>
</evidence>
<dbReference type="FunFam" id="3.40.50.1110:FF:000005">
    <property type="entry name" value="Phospholipase B1"/>
    <property type="match status" value="1"/>
</dbReference>
<comment type="catalytic activity">
    <reaction evidence="31">
        <text>1-octadecanoyl-2-(9Z,12Z)-octadecadienoyl-sn-glycerol + H2O = 1-octadecanoyl-sn-glycerol + (9Z,12Z)-octadecadienoate + H(+)</text>
        <dbReference type="Rhea" id="RHEA:40927"/>
        <dbReference type="ChEBI" id="CHEBI:15377"/>
        <dbReference type="ChEBI" id="CHEBI:15378"/>
        <dbReference type="ChEBI" id="CHEBI:30245"/>
        <dbReference type="ChEBI" id="CHEBI:75550"/>
        <dbReference type="ChEBI" id="CHEBI:77097"/>
    </reaction>
    <physiologicalReaction direction="left-to-right" evidence="31">
        <dbReference type="Rhea" id="RHEA:40928"/>
    </physiologicalReaction>
</comment>
<organism evidence="44 45">
    <name type="scientific">Lucilia cuprina</name>
    <name type="common">Green bottle fly</name>
    <name type="synonym">Australian sheep blowfly</name>
    <dbReference type="NCBI Taxonomy" id="7375"/>
    <lineage>
        <taxon>Eukaryota</taxon>
        <taxon>Metazoa</taxon>
        <taxon>Ecdysozoa</taxon>
        <taxon>Arthropoda</taxon>
        <taxon>Hexapoda</taxon>
        <taxon>Insecta</taxon>
        <taxon>Pterygota</taxon>
        <taxon>Neoptera</taxon>
        <taxon>Endopterygota</taxon>
        <taxon>Diptera</taxon>
        <taxon>Brachycera</taxon>
        <taxon>Muscomorpha</taxon>
        <taxon>Oestroidea</taxon>
        <taxon>Calliphoridae</taxon>
        <taxon>Luciliinae</taxon>
        <taxon>Lucilia</taxon>
    </lineage>
</organism>
<evidence type="ECO:0000256" key="17">
    <source>
        <dbReference type="ARBA" id="ARBA00031182"/>
    </source>
</evidence>
<keyword evidence="10" id="KW-0443">Lipid metabolism</keyword>
<evidence type="ECO:0000256" key="2">
    <source>
        <dbReference type="ARBA" id="ARBA00009979"/>
    </source>
</evidence>
<comment type="catalytic activity">
    <reaction evidence="36">
        <text>1-hexadecanoyl-2-(9Z-octadecenoyl)-sn-glycero-3-phosphocholine + H2O = 1-hexadecanoyl-sn-glycero-3-phosphocholine + (9Z)-octadecenoate + H(+)</text>
        <dbReference type="Rhea" id="RHEA:38779"/>
        <dbReference type="ChEBI" id="CHEBI:15377"/>
        <dbReference type="ChEBI" id="CHEBI:15378"/>
        <dbReference type="ChEBI" id="CHEBI:30823"/>
        <dbReference type="ChEBI" id="CHEBI:72998"/>
        <dbReference type="ChEBI" id="CHEBI:73001"/>
    </reaction>
    <physiologicalReaction direction="left-to-right" evidence="36">
        <dbReference type="Rhea" id="RHEA:38780"/>
    </physiologicalReaction>
</comment>
<dbReference type="InterPro" id="IPR036514">
    <property type="entry name" value="SGNH_hydro_sf"/>
</dbReference>
<comment type="similarity">
    <text evidence="2">Belongs to the 'GDSL' lipolytic enzyme family. Phospholipase B1 subfamily.</text>
</comment>
<comment type="catalytic activity">
    <reaction evidence="40">
        <text>1,2-dihexadecanoyl-sn-glycero-3-phosphocholine + 2 H2O = sn-glycerol 3-phosphocholine + 2 hexadecanoate + 2 H(+)</text>
        <dbReference type="Rhea" id="RHEA:40975"/>
        <dbReference type="ChEBI" id="CHEBI:7896"/>
        <dbReference type="ChEBI" id="CHEBI:15377"/>
        <dbReference type="ChEBI" id="CHEBI:15378"/>
        <dbReference type="ChEBI" id="CHEBI:16870"/>
        <dbReference type="ChEBI" id="CHEBI:72999"/>
    </reaction>
    <physiologicalReaction direction="left-to-right" evidence="40">
        <dbReference type="Rhea" id="RHEA:40976"/>
    </physiologicalReaction>
</comment>
<evidence type="ECO:0000256" key="30">
    <source>
        <dbReference type="ARBA" id="ARBA00048362"/>
    </source>
</evidence>
<evidence type="ECO:0000256" key="10">
    <source>
        <dbReference type="ARBA" id="ARBA00023098"/>
    </source>
</evidence>
<comment type="catalytic activity">
    <reaction evidence="26">
        <text>1-hexadecanoyl-2-(9Z-octadecenoyl)-sn-glycero-3-phospho-(1'-sn-glycerol) + H2O = 1-hexadecanoyl-sn-glycero-3-phospho-(1'-sn-glycerol) + (9Z)-octadecenoate + H(+)</text>
        <dbReference type="Rhea" id="RHEA:40919"/>
        <dbReference type="ChEBI" id="CHEBI:15377"/>
        <dbReference type="ChEBI" id="CHEBI:15378"/>
        <dbReference type="ChEBI" id="CHEBI:30823"/>
        <dbReference type="ChEBI" id="CHEBI:72841"/>
        <dbReference type="ChEBI" id="CHEBI:75158"/>
    </reaction>
    <physiologicalReaction direction="left-to-right" evidence="26">
        <dbReference type="Rhea" id="RHEA:40920"/>
    </physiologicalReaction>
</comment>
<comment type="catalytic activity">
    <reaction evidence="15">
        <text>a 1,2-diacyl-sn-glycero-3-phosphocholine + H2O = a 1-acyl-sn-glycero-3-phosphocholine + a fatty acid + H(+)</text>
        <dbReference type="Rhea" id="RHEA:15801"/>
        <dbReference type="ChEBI" id="CHEBI:15377"/>
        <dbReference type="ChEBI" id="CHEBI:15378"/>
        <dbReference type="ChEBI" id="CHEBI:28868"/>
        <dbReference type="ChEBI" id="CHEBI:57643"/>
        <dbReference type="ChEBI" id="CHEBI:58168"/>
        <dbReference type="EC" id="3.1.1.4"/>
    </reaction>
    <physiologicalReaction direction="left-to-right" evidence="15">
        <dbReference type="Rhea" id="RHEA:15802"/>
    </physiologicalReaction>
</comment>
<evidence type="ECO:0000256" key="38">
    <source>
        <dbReference type="ARBA" id="ARBA00048872"/>
    </source>
</evidence>
<dbReference type="GO" id="GO:0016324">
    <property type="term" value="C:apical plasma membrane"/>
    <property type="evidence" value="ECO:0007669"/>
    <property type="project" value="UniProtKB-SubCell"/>
</dbReference>
<comment type="caution">
    <text evidence="44">The sequence shown here is derived from an EMBL/GenBank/DDBJ whole genome shotgun (WGS) entry which is preliminary data.</text>
</comment>
<dbReference type="InterPro" id="IPR035547">
    <property type="entry name" value="Phospholipase_B"/>
</dbReference>
<comment type="catalytic activity">
    <reaction evidence="13">
        <text>a triacylglycerol + H2O = a diacylglycerol + a fatty acid + H(+)</text>
        <dbReference type="Rhea" id="RHEA:12044"/>
        <dbReference type="ChEBI" id="CHEBI:15377"/>
        <dbReference type="ChEBI" id="CHEBI:15378"/>
        <dbReference type="ChEBI" id="CHEBI:17855"/>
        <dbReference type="ChEBI" id="CHEBI:18035"/>
        <dbReference type="ChEBI" id="CHEBI:28868"/>
        <dbReference type="EC" id="3.1.1.3"/>
    </reaction>
    <physiologicalReaction direction="left-to-right" evidence="13">
        <dbReference type="Rhea" id="RHEA:12045"/>
    </physiologicalReaction>
</comment>
<dbReference type="OMA" id="FCDAEHG"/>
<name>A0A0L0BPZ4_LUCCU</name>
<dbReference type="GO" id="GO:0004806">
    <property type="term" value="F:triacylglycerol lipase activity"/>
    <property type="evidence" value="ECO:0007669"/>
    <property type="project" value="UniProtKB-EC"/>
</dbReference>
<comment type="catalytic activity">
    <reaction evidence="34">
        <text>1-hexadecanoyl-2-(9Z-octadecenoyl)-sn-glycero-3-phosphoethanolamine + H2O = 1-hexadecanoyl-sn-glycero-3-phosphoethanolamine + (9Z)-octadecenoate + H(+)</text>
        <dbReference type="Rhea" id="RHEA:40911"/>
        <dbReference type="ChEBI" id="CHEBI:15377"/>
        <dbReference type="ChEBI" id="CHEBI:15378"/>
        <dbReference type="ChEBI" id="CHEBI:30823"/>
        <dbReference type="ChEBI" id="CHEBI:73004"/>
        <dbReference type="ChEBI" id="CHEBI:73007"/>
    </reaction>
    <physiologicalReaction direction="left-to-right" evidence="34">
        <dbReference type="Rhea" id="RHEA:40912"/>
    </physiologicalReaction>
</comment>
<sequence>MLFIWKSQLLLVVLLSLEQTALGQRTSLDSVFGRNLRNFRGIFLDVMGRSGDDPRNLEMSHRRGKTQKMDRVSRSLMKFCDAKNGPGKRSAEPPTSVHRLRPGDIDIIGAMGDSLTAGNGIFANNILHTVQENRGVSWSIGGQSTWQQYFTLPNVLKEFNPNLYGYALKDGLSTERTSRFNVAELGAMSRDMPYMAKILVKRLQHDPHVNMTHHWKLVTLLIGNNDFCSDVCFYPNPMKAIEYHEQNMLKTYRYLRDNVPRLMLNVVPAPNLLLLTRLKGLPLQCSTTLRFECPCIIGKSKKQMEYMGKLMDKWVEKDIEIANREEFNSETFTINIQHFTKNFIFPTLPNGNTDISYTSEDCFHISQRGHAASANSYWNNLFEKAGEKSPFSPKLYSKLLCPTAEHPYIMTRVNSREDFRI</sequence>
<evidence type="ECO:0000256" key="24">
    <source>
        <dbReference type="ARBA" id="ARBA00047459"/>
    </source>
</evidence>
<reference evidence="44 45" key="1">
    <citation type="journal article" date="2015" name="Nat. Commun.">
        <title>Lucilia cuprina genome unlocks parasitic fly biology to underpin future interventions.</title>
        <authorList>
            <person name="Anstead C.A."/>
            <person name="Korhonen P.K."/>
            <person name="Young N.D."/>
            <person name="Hall R.S."/>
            <person name="Jex A.R."/>
            <person name="Murali S.C."/>
            <person name="Hughes D.S."/>
            <person name="Lee S.F."/>
            <person name="Perry T."/>
            <person name="Stroehlein A.J."/>
            <person name="Ansell B.R."/>
            <person name="Breugelmans B."/>
            <person name="Hofmann A."/>
            <person name="Qu J."/>
            <person name="Dugan S."/>
            <person name="Lee S.L."/>
            <person name="Chao H."/>
            <person name="Dinh H."/>
            <person name="Han Y."/>
            <person name="Doddapaneni H.V."/>
            <person name="Worley K.C."/>
            <person name="Muzny D.M."/>
            <person name="Ioannidis P."/>
            <person name="Waterhouse R.M."/>
            <person name="Zdobnov E.M."/>
            <person name="James P.J."/>
            <person name="Bagnall N.H."/>
            <person name="Kotze A.C."/>
            <person name="Gibbs R.A."/>
            <person name="Richards S."/>
            <person name="Batterham P."/>
            <person name="Gasser R.B."/>
        </authorList>
    </citation>
    <scope>NUCLEOTIDE SEQUENCE [LARGE SCALE GENOMIC DNA]</scope>
    <source>
        <strain evidence="44 45">LS</strain>
        <tissue evidence="44">Full body</tissue>
    </source>
</reference>
<comment type="function">
    <text evidence="20">Calcium-independent membrane-associated phospholipase that catalyzes complete diacylation of phospholipids by hydrolyzing both sn-1 and sn-2 fatty acyl chains attached to the glycerol backbone (phospholipase B activity). Has dual phospholipase and lysophospholipase activities toward diacylphospholipids. Preferentially cleaves sn-2 ester bonds over sn-1 bonds. Acts as a lipase toward glycerolipid substrates. Hydrolyzes fatty acyl chains of diacylglycerols with preference for the sn-2 position and of triacylglycerols with not positional selectivity. May also hydrolyze long chain retinyl esters such as retinyl palmitate. May contribute to digestion of dietary phospholipids, glycerolipids and retinoids, facilitating lipid absorption at the brush border.</text>
</comment>
<keyword evidence="8" id="KW-0378">Hydrolase</keyword>
<dbReference type="GO" id="GO:0004622">
    <property type="term" value="F:phosphatidylcholine lysophospholipase activity"/>
    <property type="evidence" value="ECO:0007669"/>
    <property type="project" value="UniProtKB-EC"/>
</dbReference>
<keyword evidence="11" id="KW-0472">Membrane</keyword>
<evidence type="ECO:0000256" key="39">
    <source>
        <dbReference type="ARBA" id="ARBA00048939"/>
    </source>
</evidence>
<evidence type="ECO:0000313" key="45">
    <source>
        <dbReference type="Proteomes" id="UP000037069"/>
    </source>
</evidence>
<dbReference type="GO" id="GO:0004623">
    <property type="term" value="F:phospholipase A2 activity"/>
    <property type="evidence" value="ECO:0007669"/>
    <property type="project" value="UniProtKB-EC"/>
</dbReference>
<keyword evidence="5" id="KW-0812">Transmembrane</keyword>
<gene>
    <name evidence="44" type="ORF">FF38_00680</name>
</gene>
<evidence type="ECO:0000256" key="37">
    <source>
        <dbReference type="ARBA" id="ARBA00048869"/>
    </source>
</evidence>
<keyword evidence="7" id="KW-0677">Repeat</keyword>
<dbReference type="PANTHER" id="PTHR21325">
    <property type="entry name" value="PHOSPHOLIPASE B, PLB1"/>
    <property type="match status" value="1"/>
</dbReference>
<evidence type="ECO:0000256" key="11">
    <source>
        <dbReference type="ARBA" id="ARBA00023136"/>
    </source>
</evidence>
<evidence type="ECO:0000256" key="21">
    <source>
        <dbReference type="ARBA" id="ARBA00047324"/>
    </source>
</evidence>
<comment type="subcellular location">
    <subcellularLocation>
        <location evidence="1">Apical cell membrane</location>
        <topology evidence="1">Single-pass type I membrane protein</topology>
    </subcellularLocation>
</comment>
<keyword evidence="12" id="KW-0325">Glycoprotein</keyword>
<evidence type="ECO:0000256" key="1">
    <source>
        <dbReference type="ARBA" id="ARBA00004247"/>
    </source>
</evidence>
<evidence type="ECO:0000256" key="34">
    <source>
        <dbReference type="ARBA" id="ARBA00048613"/>
    </source>
</evidence>
<comment type="catalytic activity">
    <reaction evidence="21">
        <text>1-hexadecanoyl-2-(9Z)-octadecenoyl-3-octadecanoyl-sn-glycerol + H2O = 2-(9Z-octadecenoyl)-3-octadecanoyl-sn-glycerol + hexadecanoate + H(+)</text>
        <dbReference type="Rhea" id="RHEA:41107"/>
        <dbReference type="ChEBI" id="CHEBI:7896"/>
        <dbReference type="ChEBI" id="CHEBI:15377"/>
        <dbReference type="ChEBI" id="CHEBI:15378"/>
        <dbReference type="ChEBI" id="CHEBI:75558"/>
        <dbReference type="ChEBI" id="CHEBI:77623"/>
    </reaction>
    <physiologicalReaction direction="left-to-right" evidence="21">
        <dbReference type="Rhea" id="RHEA:41108"/>
    </physiologicalReaction>
</comment>
<keyword evidence="6 43" id="KW-0732">Signal</keyword>
<evidence type="ECO:0000313" key="44">
    <source>
        <dbReference type="EMBL" id="KNC22155.1"/>
    </source>
</evidence>
<dbReference type="CDD" id="cd01824">
    <property type="entry name" value="Phospholipase_B_like"/>
    <property type="match status" value="1"/>
</dbReference>
<evidence type="ECO:0000256" key="40">
    <source>
        <dbReference type="ARBA" id="ARBA00049363"/>
    </source>
</evidence>
<comment type="catalytic activity">
    <reaction evidence="24">
        <text>1-hexadecanoyl-2-(9Z)-octadecenoyl-3-octadecanoyl-sn-glycerol + H2O = 1-hexadecanoyl-2-(9Z-octadecenoyl)-sn-glycerol + octadecanoate + H(+)</text>
        <dbReference type="Rhea" id="RHEA:41111"/>
        <dbReference type="ChEBI" id="CHEBI:15377"/>
        <dbReference type="ChEBI" id="CHEBI:15378"/>
        <dbReference type="ChEBI" id="CHEBI:25629"/>
        <dbReference type="ChEBI" id="CHEBI:75466"/>
        <dbReference type="ChEBI" id="CHEBI:77623"/>
    </reaction>
    <physiologicalReaction direction="left-to-right" evidence="24">
        <dbReference type="Rhea" id="RHEA:41112"/>
    </physiologicalReaction>
</comment>
<proteinExistence type="inferred from homology"/>
<evidence type="ECO:0000256" key="27">
    <source>
        <dbReference type="ARBA" id="ARBA00048049"/>
    </source>
</evidence>
<evidence type="ECO:0000256" key="29">
    <source>
        <dbReference type="ARBA" id="ARBA00048227"/>
    </source>
</evidence>
<evidence type="ECO:0000256" key="19">
    <source>
        <dbReference type="ARBA" id="ARBA00033022"/>
    </source>
</evidence>
<evidence type="ECO:0000256" key="14">
    <source>
        <dbReference type="ARBA" id="ARBA00023408"/>
    </source>
</evidence>
<comment type="catalytic activity">
    <reaction evidence="32">
        <text>1,2,3-tri-(9Z-octadecenoyl)-glycerol + H2O = di-(9Z)-octadecenoylglycerol + (9Z)-octadecenoate + H(+)</text>
        <dbReference type="Rhea" id="RHEA:38575"/>
        <dbReference type="ChEBI" id="CHEBI:15377"/>
        <dbReference type="ChEBI" id="CHEBI:15378"/>
        <dbReference type="ChEBI" id="CHEBI:30823"/>
        <dbReference type="ChEBI" id="CHEBI:53753"/>
        <dbReference type="ChEBI" id="CHEBI:75945"/>
    </reaction>
    <physiologicalReaction direction="left-to-right" evidence="32">
        <dbReference type="Rhea" id="RHEA:38576"/>
    </physiologicalReaction>
</comment>
<dbReference type="AlphaFoldDB" id="A0A0L0BPZ4"/>
<dbReference type="PANTHER" id="PTHR21325:SF31">
    <property type="entry name" value="GH22081P-RELATED"/>
    <property type="match status" value="1"/>
</dbReference>
<dbReference type="EMBL" id="JRES01001542">
    <property type="protein sequence ID" value="KNC22155.1"/>
    <property type="molecule type" value="Genomic_DNA"/>
</dbReference>
<comment type="catalytic activity">
    <reaction evidence="22">
        <text>1,3-dihexadecanoyl-2-(9Z-octadecenoyl)glycerol + H2O = 1-hexadecanoyl-2-(9Z-octadecenoyl)-glycerol + hexadecanoate + H(+)</text>
        <dbReference type="Rhea" id="RHEA:40979"/>
        <dbReference type="ChEBI" id="CHEBI:7896"/>
        <dbReference type="ChEBI" id="CHEBI:15377"/>
        <dbReference type="ChEBI" id="CHEBI:15378"/>
        <dbReference type="ChEBI" id="CHEBI:75585"/>
        <dbReference type="ChEBI" id="CHEBI:75688"/>
    </reaction>
    <physiologicalReaction direction="left-to-right" evidence="22">
        <dbReference type="Rhea" id="RHEA:40980"/>
    </physiologicalReaction>
</comment>
<comment type="catalytic activity">
    <reaction evidence="30">
        <text>1-hexadecanoyl-2-(9Z,12Z-octadecadienoyl)-sn-glycero-3-phosphocholine + H2O = 2-(9Z,12Z-octadecadienoyl)-sn-glycero-3-phosphocholine + hexadecanoate + H(+)</text>
        <dbReference type="Rhea" id="RHEA:40971"/>
        <dbReference type="ChEBI" id="CHEBI:7896"/>
        <dbReference type="ChEBI" id="CHEBI:15377"/>
        <dbReference type="ChEBI" id="CHEBI:15378"/>
        <dbReference type="ChEBI" id="CHEBI:73002"/>
        <dbReference type="ChEBI" id="CHEBI:76084"/>
    </reaction>
    <physiologicalReaction direction="left-to-right" evidence="30">
        <dbReference type="Rhea" id="RHEA:40972"/>
    </physiologicalReaction>
</comment>
<dbReference type="InterPro" id="IPR001087">
    <property type="entry name" value="GDSL"/>
</dbReference>
<evidence type="ECO:0000256" key="23">
    <source>
        <dbReference type="ARBA" id="ARBA00047438"/>
    </source>
</evidence>
<evidence type="ECO:0000256" key="9">
    <source>
        <dbReference type="ARBA" id="ARBA00022989"/>
    </source>
</evidence>
<keyword evidence="9" id="KW-1133">Transmembrane helix</keyword>
<evidence type="ECO:0000256" key="25">
    <source>
        <dbReference type="ARBA" id="ARBA00048011"/>
    </source>
</evidence>
<dbReference type="OrthoDB" id="10265800at2759"/>
<evidence type="ECO:0000256" key="33">
    <source>
        <dbReference type="ARBA" id="ARBA00048454"/>
    </source>
</evidence>
<comment type="catalytic activity">
    <reaction evidence="28">
        <text>1,2-di-(9Z-octadecenoyl)-sn-glycero-3-phosphocholine + H2O = 1-(9Z-octadecenoyl)-sn-glycero-3-phosphocholine + (9Z)-octadecenoate + H(+)</text>
        <dbReference type="Rhea" id="RHEA:40923"/>
        <dbReference type="ChEBI" id="CHEBI:15377"/>
        <dbReference type="ChEBI" id="CHEBI:15378"/>
        <dbReference type="ChEBI" id="CHEBI:28610"/>
        <dbReference type="ChEBI" id="CHEBI:30823"/>
        <dbReference type="ChEBI" id="CHEBI:74669"/>
    </reaction>
    <physiologicalReaction direction="left-to-right" evidence="28">
        <dbReference type="Rhea" id="RHEA:40924"/>
    </physiologicalReaction>
</comment>
<comment type="catalytic activity">
    <reaction evidence="42">
        <text>2-(9Z-octadecenoyl)-glycerol + H2O = glycerol + (9Z)-octadecenoate + H(+)</text>
        <dbReference type="Rhea" id="RHEA:38491"/>
        <dbReference type="ChEBI" id="CHEBI:15377"/>
        <dbReference type="ChEBI" id="CHEBI:15378"/>
        <dbReference type="ChEBI" id="CHEBI:17754"/>
        <dbReference type="ChEBI" id="CHEBI:30823"/>
        <dbReference type="ChEBI" id="CHEBI:73990"/>
    </reaction>
    <physiologicalReaction direction="left-to-right" evidence="42">
        <dbReference type="Rhea" id="RHEA:38492"/>
    </physiologicalReaction>
</comment>
<evidence type="ECO:0000256" key="7">
    <source>
        <dbReference type="ARBA" id="ARBA00022737"/>
    </source>
</evidence>
<evidence type="ECO:0000256" key="18">
    <source>
        <dbReference type="ARBA" id="ARBA00031485"/>
    </source>
</evidence>
<evidence type="ECO:0000256" key="4">
    <source>
        <dbReference type="ARBA" id="ARBA00022475"/>
    </source>
</evidence>
<evidence type="ECO:0000256" key="13">
    <source>
        <dbReference type="ARBA" id="ARBA00023369"/>
    </source>
</evidence>
<evidence type="ECO:0000256" key="15">
    <source>
        <dbReference type="ARBA" id="ARBA00023422"/>
    </source>
</evidence>
<feature type="signal peptide" evidence="43">
    <location>
        <begin position="1"/>
        <end position="23"/>
    </location>
</feature>
<comment type="catalytic activity">
    <reaction evidence="33">
        <text>a 1-acyl-sn-glycero-3-phosphocholine + H2O = sn-glycerol 3-phosphocholine + a fatty acid + H(+)</text>
        <dbReference type="Rhea" id="RHEA:15177"/>
        <dbReference type="ChEBI" id="CHEBI:15377"/>
        <dbReference type="ChEBI" id="CHEBI:15378"/>
        <dbReference type="ChEBI" id="CHEBI:16870"/>
        <dbReference type="ChEBI" id="CHEBI:28868"/>
        <dbReference type="ChEBI" id="CHEBI:58168"/>
        <dbReference type="EC" id="3.1.1.5"/>
    </reaction>
    <physiologicalReaction direction="left-to-right" evidence="33">
        <dbReference type="Rhea" id="RHEA:15178"/>
    </physiologicalReaction>
</comment>
<evidence type="ECO:0000256" key="16">
    <source>
        <dbReference type="ARBA" id="ARBA00029723"/>
    </source>
</evidence>
<comment type="catalytic activity">
    <reaction evidence="41">
        <text>1,3-di-(9Z-octadecenoyl)-glycerol + H2O = 1-(9Z-octadecenoyl)-glycerol + (9Z)-octadecenoate + H(+)</text>
        <dbReference type="Rhea" id="RHEA:39939"/>
        <dbReference type="ChEBI" id="CHEBI:15377"/>
        <dbReference type="ChEBI" id="CHEBI:15378"/>
        <dbReference type="ChEBI" id="CHEBI:30823"/>
        <dbReference type="ChEBI" id="CHEBI:75342"/>
        <dbReference type="ChEBI" id="CHEBI:75735"/>
    </reaction>
    <physiologicalReaction direction="left-to-right" evidence="41">
        <dbReference type="Rhea" id="RHEA:39940"/>
    </physiologicalReaction>
</comment>
<comment type="catalytic activity">
    <reaction evidence="35">
        <text>1-hexadecanoyl-sn-glycero-3-phosphocholine + H2O = sn-glycerol 3-phosphocholine + hexadecanoate + H(+)</text>
        <dbReference type="Rhea" id="RHEA:40435"/>
        <dbReference type="ChEBI" id="CHEBI:7896"/>
        <dbReference type="ChEBI" id="CHEBI:15377"/>
        <dbReference type="ChEBI" id="CHEBI:15378"/>
        <dbReference type="ChEBI" id="CHEBI:16870"/>
        <dbReference type="ChEBI" id="CHEBI:72998"/>
    </reaction>
    <physiologicalReaction direction="left-to-right" evidence="35">
        <dbReference type="Rhea" id="RHEA:40436"/>
    </physiologicalReaction>
</comment>
<evidence type="ECO:0000256" key="28">
    <source>
        <dbReference type="ARBA" id="ARBA00048058"/>
    </source>
</evidence>
<evidence type="ECO:0000256" key="22">
    <source>
        <dbReference type="ARBA" id="ARBA00047363"/>
    </source>
</evidence>
<evidence type="ECO:0000256" key="26">
    <source>
        <dbReference type="ARBA" id="ARBA00048015"/>
    </source>
</evidence>
<dbReference type="SUPFAM" id="SSF52266">
    <property type="entry name" value="SGNH hydrolase"/>
    <property type="match status" value="1"/>
</dbReference>
<protein>
    <recommendedName>
        <fullName evidence="3">Phospholipase B1, membrane-associated</fullName>
    </recommendedName>
    <alternativeName>
        <fullName evidence="16">Lysophospholipase</fullName>
    </alternativeName>
    <alternativeName>
        <fullName evidence="17">Phospholipase A2</fullName>
    </alternativeName>
    <alternativeName>
        <fullName evidence="19">Phospholipase B/lipase</fullName>
    </alternativeName>
    <alternativeName>
        <fullName evidence="18">Triacylglycerol lipase</fullName>
    </alternativeName>
</protein>
<dbReference type="Pfam" id="PF00657">
    <property type="entry name" value="Lipase_GDSL"/>
    <property type="match status" value="1"/>
</dbReference>
<evidence type="ECO:0000256" key="3">
    <source>
        <dbReference type="ARBA" id="ARBA00015133"/>
    </source>
</evidence>
<evidence type="ECO:0000256" key="5">
    <source>
        <dbReference type="ARBA" id="ARBA00022692"/>
    </source>
</evidence>
<keyword evidence="4" id="KW-1003">Cell membrane</keyword>
<evidence type="ECO:0000256" key="31">
    <source>
        <dbReference type="ARBA" id="ARBA00048374"/>
    </source>
</evidence>
<dbReference type="Gene3D" id="3.40.50.1110">
    <property type="entry name" value="SGNH hydrolase"/>
    <property type="match status" value="1"/>
</dbReference>
<comment type="catalytic activity">
    <reaction evidence="29">
        <text>1,2-dihexadecanoyl-sn-glycero-3-phosphocholine + H2O = 1-hexadecanoyl-sn-glycero-3-phosphocholine + hexadecanoate + H(+)</text>
        <dbReference type="Rhea" id="RHEA:41223"/>
        <dbReference type="ChEBI" id="CHEBI:7896"/>
        <dbReference type="ChEBI" id="CHEBI:15377"/>
        <dbReference type="ChEBI" id="CHEBI:15378"/>
        <dbReference type="ChEBI" id="CHEBI:72998"/>
        <dbReference type="ChEBI" id="CHEBI:72999"/>
    </reaction>
    <physiologicalReaction direction="left-to-right" evidence="29">
        <dbReference type="Rhea" id="RHEA:41224"/>
    </physiologicalReaction>
</comment>
<comment type="catalytic activity">
    <reaction evidence="23">
        <text>1-(9Z-octadecenoyl)-glycerol + H2O = glycerol + (9Z)-octadecenoate + H(+)</text>
        <dbReference type="Rhea" id="RHEA:38487"/>
        <dbReference type="ChEBI" id="CHEBI:15377"/>
        <dbReference type="ChEBI" id="CHEBI:15378"/>
        <dbReference type="ChEBI" id="CHEBI:17754"/>
        <dbReference type="ChEBI" id="CHEBI:30823"/>
        <dbReference type="ChEBI" id="CHEBI:75342"/>
    </reaction>
    <physiologicalReaction direction="left-to-right" evidence="23">
        <dbReference type="Rhea" id="RHEA:38488"/>
    </physiologicalReaction>
</comment>
<keyword evidence="45" id="KW-1185">Reference proteome</keyword>
<evidence type="ECO:0000256" key="35">
    <source>
        <dbReference type="ARBA" id="ARBA00048656"/>
    </source>
</evidence>
<evidence type="ECO:0000256" key="43">
    <source>
        <dbReference type="SAM" id="SignalP"/>
    </source>
</evidence>
<evidence type="ECO:0000256" key="42">
    <source>
        <dbReference type="ARBA" id="ARBA00049461"/>
    </source>
</evidence>
<comment type="catalytic activity">
    <reaction evidence="27">
        <text>a 1-O-alkyl-2-acyl-sn-glycero-3-phosphocholine + H2O = a 1-O-alkyl-sn-glycero-3-phosphocholine + a fatty acid + H(+)</text>
        <dbReference type="Rhea" id="RHEA:36231"/>
        <dbReference type="ChEBI" id="CHEBI:15377"/>
        <dbReference type="ChEBI" id="CHEBI:15378"/>
        <dbReference type="ChEBI" id="CHEBI:28868"/>
        <dbReference type="ChEBI" id="CHEBI:30909"/>
        <dbReference type="ChEBI" id="CHEBI:36702"/>
        <dbReference type="EC" id="3.1.1.4"/>
    </reaction>
    <physiologicalReaction direction="left-to-right" evidence="27">
        <dbReference type="Rhea" id="RHEA:36232"/>
    </physiologicalReaction>
</comment>
<evidence type="ECO:0000256" key="8">
    <source>
        <dbReference type="ARBA" id="ARBA00022801"/>
    </source>
</evidence>
<comment type="catalytic activity">
    <reaction evidence="14">
        <text>1-hexadecanoyl-2-(9Z,12Z-octadecadienoyl)-sn-glycero-3-phosphocholine + H2O = (9Z,12Z)-octadecadienoate + 1-hexadecanoyl-sn-glycero-3-phosphocholine + H(+)</text>
        <dbReference type="Rhea" id="RHEA:40811"/>
        <dbReference type="ChEBI" id="CHEBI:15377"/>
        <dbReference type="ChEBI" id="CHEBI:15378"/>
        <dbReference type="ChEBI" id="CHEBI:30245"/>
        <dbReference type="ChEBI" id="CHEBI:72998"/>
        <dbReference type="ChEBI" id="CHEBI:73002"/>
    </reaction>
    <physiologicalReaction direction="left-to-right" evidence="14">
        <dbReference type="Rhea" id="RHEA:40812"/>
    </physiologicalReaction>
</comment>
<evidence type="ECO:0000256" key="32">
    <source>
        <dbReference type="ARBA" id="ARBA00048386"/>
    </source>
</evidence>
<evidence type="ECO:0000256" key="36">
    <source>
        <dbReference type="ARBA" id="ARBA00048699"/>
    </source>
</evidence>
<dbReference type="Proteomes" id="UP000037069">
    <property type="component" value="Unassembled WGS sequence"/>
</dbReference>
<evidence type="ECO:0000256" key="6">
    <source>
        <dbReference type="ARBA" id="ARBA00022729"/>
    </source>
</evidence>
<dbReference type="GO" id="GO:0006644">
    <property type="term" value="P:phospholipid metabolic process"/>
    <property type="evidence" value="ECO:0007669"/>
    <property type="project" value="TreeGrafter"/>
</dbReference>
<dbReference type="InterPro" id="IPR038885">
    <property type="entry name" value="PLB1"/>
</dbReference>
<comment type="catalytic activity">
    <reaction evidence="25">
        <text>2,3-di-(9Z)-octadecenoyl-sn-glycerol + H2O = 3-(9Z-octadecenoyl)-sn-glycerol + (9Z)-octadecenoate + H(+)</text>
        <dbReference type="Rhea" id="RHEA:42604"/>
        <dbReference type="ChEBI" id="CHEBI:15377"/>
        <dbReference type="ChEBI" id="CHEBI:15378"/>
        <dbReference type="ChEBI" id="CHEBI:30823"/>
        <dbReference type="ChEBI" id="CHEBI:75824"/>
        <dbReference type="ChEBI" id="CHEBI:75938"/>
    </reaction>
    <physiologicalReaction direction="left-to-right" evidence="25">
        <dbReference type="Rhea" id="RHEA:42605"/>
    </physiologicalReaction>
</comment>
<comment type="catalytic activity">
    <reaction evidence="37">
        <text>1,3-dihexadecanoyl-2-(9Z-octadecenoyl)glycerol + H2O = 1,3-dihexadecanoylglycerol + (9Z)-octadecenoate + H(+)</text>
        <dbReference type="Rhea" id="RHEA:40983"/>
        <dbReference type="ChEBI" id="CHEBI:15377"/>
        <dbReference type="ChEBI" id="CHEBI:15378"/>
        <dbReference type="ChEBI" id="CHEBI:30823"/>
        <dbReference type="ChEBI" id="CHEBI:75688"/>
        <dbReference type="ChEBI" id="CHEBI:77619"/>
    </reaction>
    <physiologicalReaction direction="left-to-right" evidence="37">
        <dbReference type="Rhea" id="RHEA:40984"/>
    </physiologicalReaction>
</comment>
<accession>A0A0L0BPZ4</accession>
<comment type="catalytic activity">
    <reaction evidence="38">
        <text>1-O-hexadecyl-2-(9Z)-octadecenoyl-sn-glycero-3-phosphocholine + H2O = 1-O-hexadecyl-sn-glycero-3-phosphocholine + (9Z)-octadecenoate + H(+)</text>
        <dbReference type="Rhea" id="RHEA:40915"/>
        <dbReference type="ChEBI" id="CHEBI:15377"/>
        <dbReference type="ChEBI" id="CHEBI:15378"/>
        <dbReference type="ChEBI" id="CHEBI:30823"/>
        <dbReference type="ChEBI" id="CHEBI:34112"/>
        <dbReference type="ChEBI" id="CHEBI:64496"/>
    </reaction>
    <physiologicalReaction direction="left-to-right" evidence="38">
        <dbReference type="Rhea" id="RHEA:40916"/>
    </physiologicalReaction>
</comment>
<feature type="chain" id="PRO_5005535013" description="Phospholipase B1, membrane-associated" evidence="43">
    <location>
        <begin position="24"/>
        <end position="421"/>
    </location>
</feature>
<evidence type="ECO:0000256" key="41">
    <source>
        <dbReference type="ARBA" id="ARBA00049372"/>
    </source>
</evidence>
<evidence type="ECO:0000256" key="12">
    <source>
        <dbReference type="ARBA" id="ARBA00023180"/>
    </source>
</evidence>
<comment type="catalytic activity">
    <reaction evidence="39">
        <text>1-hexadecanoyl-2-(9Z)-octadecenoyl-3-octadecanoyl-sn-glycerol + H2O = 1-hexadecanoyl-3-octadecanoyl-sn-glycerol + (9Z)-octadecenoate + H(+)</text>
        <dbReference type="Rhea" id="RHEA:41103"/>
        <dbReference type="ChEBI" id="CHEBI:15377"/>
        <dbReference type="ChEBI" id="CHEBI:15378"/>
        <dbReference type="ChEBI" id="CHEBI:30823"/>
        <dbReference type="ChEBI" id="CHEBI:77623"/>
        <dbReference type="ChEBI" id="CHEBI:77624"/>
    </reaction>
    <physiologicalReaction direction="left-to-right" evidence="39">
        <dbReference type="Rhea" id="RHEA:41104"/>
    </physiologicalReaction>
</comment>